<accession>A0A1G7VCU0</accession>
<dbReference type="InterPro" id="IPR015943">
    <property type="entry name" value="WD40/YVTN_repeat-like_dom_sf"/>
</dbReference>
<dbReference type="RefSeq" id="WP_093366021.1">
    <property type="nucleotide sequence ID" value="NZ_FNCW01000003.1"/>
</dbReference>
<dbReference type="InterPro" id="IPR051200">
    <property type="entry name" value="Host-pathogen_enzymatic-act"/>
</dbReference>
<evidence type="ECO:0008006" key="3">
    <source>
        <dbReference type="Google" id="ProtNLM"/>
    </source>
</evidence>
<dbReference type="EMBL" id="FNCW01000003">
    <property type="protein sequence ID" value="SDG57553.1"/>
    <property type="molecule type" value="Genomic_DNA"/>
</dbReference>
<proteinExistence type="predicted"/>
<name>A0A1G7VCU0_9FLAO</name>
<dbReference type="OrthoDB" id="9773938at2"/>
<gene>
    <name evidence="1" type="ORF">SAMN04488027_103233</name>
</gene>
<reference evidence="1 2" key="1">
    <citation type="submission" date="2016-10" db="EMBL/GenBank/DDBJ databases">
        <authorList>
            <person name="de Groot N.N."/>
        </authorList>
    </citation>
    <scope>NUCLEOTIDE SEQUENCE [LARGE SCALE GENOMIC DNA]</scope>
    <source>
        <strain evidence="1 2">DSM 19803</strain>
    </source>
</reference>
<dbReference type="AlphaFoldDB" id="A0A1G7VCU0"/>
<organism evidence="1 2">
    <name type="scientific">Psychroflexus sediminis</name>
    <dbReference type="NCBI Taxonomy" id="470826"/>
    <lineage>
        <taxon>Bacteria</taxon>
        <taxon>Pseudomonadati</taxon>
        <taxon>Bacteroidota</taxon>
        <taxon>Flavobacteriia</taxon>
        <taxon>Flavobacteriales</taxon>
        <taxon>Flavobacteriaceae</taxon>
        <taxon>Psychroflexus</taxon>
    </lineage>
</organism>
<dbReference type="PROSITE" id="PS51257">
    <property type="entry name" value="PROKAR_LIPOPROTEIN"/>
    <property type="match status" value="1"/>
</dbReference>
<dbReference type="SUPFAM" id="SSF63825">
    <property type="entry name" value="YWTD domain"/>
    <property type="match status" value="1"/>
</dbReference>
<keyword evidence="2" id="KW-1185">Reference proteome</keyword>
<sequence>MNTYFKFIMISFFASVMLSCTNDDDLTEPLVPDGDYFNGTLILNEGGSAGGSVSFLSSDFQDLSNSIYEEVNPDEGLGLYLQSIFFDDDKAFIIANGSNLISVVNRYTFEKLGTVDSGLSVPRYGVVLNGKAYVTNLAAFDSDQDDYVAIIDIETLGVEETVLVGGVAEHIVSYNDDLFIQNAAFGFGNQISRLSTASNSITETLTLAAGLNSMQLYNQSLYALDSEGVKKIDPSTFTVENQISKPESLESVTNLRVENDQFYYTSGTSVFASPVSATQLSSEFIFDYGSTSTFGSFYGFEVSQNRIYVGDAGDFASNGTVLVYSITGELITEKTVGIAPNSFYFQ</sequence>
<evidence type="ECO:0000313" key="1">
    <source>
        <dbReference type="EMBL" id="SDG57553.1"/>
    </source>
</evidence>
<dbReference type="Proteomes" id="UP000199296">
    <property type="component" value="Unassembled WGS sequence"/>
</dbReference>
<dbReference type="Pfam" id="PF16819">
    <property type="entry name" value="DUF5074"/>
    <property type="match status" value="1"/>
</dbReference>
<protein>
    <recommendedName>
        <fullName evidence="3">Quinoprotein amine dehydrogenase</fullName>
    </recommendedName>
</protein>
<dbReference type="PANTHER" id="PTHR47197:SF3">
    <property type="entry name" value="DIHYDRO-HEME D1 DEHYDROGENASE"/>
    <property type="match status" value="1"/>
</dbReference>
<dbReference type="InterPro" id="IPR031815">
    <property type="entry name" value="DUF5074"/>
</dbReference>
<evidence type="ECO:0000313" key="2">
    <source>
        <dbReference type="Proteomes" id="UP000199296"/>
    </source>
</evidence>
<dbReference type="Gene3D" id="2.130.10.10">
    <property type="entry name" value="YVTN repeat-like/Quinoprotein amine dehydrogenase"/>
    <property type="match status" value="1"/>
</dbReference>
<dbReference type="PANTHER" id="PTHR47197">
    <property type="entry name" value="PROTEIN NIRF"/>
    <property type="match status" value="1"/>
</dbReference>
<dbReference type="STRING" id="470826.SAMN04488027_103233"/>